<organism evidence="2 3">
    <name type="scientific">bacterium (Candidatus Blackallbacteria) CG17_big_fil_post_rev_8_21_14_2_50_48_46</name>
    <dbReference type="NCBI Taxonomy" id="2014261"/>
    <lineage>
        <taxon>Bacteria</taxon>
        <taxon>Candidatus Blackallbacteria</taxon>
    </lineage>
</organism>
<feature type="compositionally biased region" description="Pro residues" evidence="1">
    <location>
        <begin position="43"/>
        <end position="55"/>
    </location>
</feature>
<name>A0A2M7G696_9BACT</name>
<protein>
    <submittedName>
        <fullName evidence="2">Uncharacterized protein</fullName>
    </submittedName>
</protein>
<feature type="region of interest" description="Disordered" evidence="1">
    <location>
        <begin position="1"/>
        <end position="76"/>
    </location>
</feature>
<evidence type="ECO:0000313" key="2">
    <source>
        <dbReference type="EMBL" id="PIW17550.1"/>
    </source>
</evidence>
<dbReference type="Proteomes" id="UP000231019">
    <property type="component" value="Unassembled WGS sequence"/>
</dbReference>
<dbReference type="EMBL" id="PFFQ01000023">
    <property type="protein sequence ID" value="PIW17550.1"/>
    <property type="molecule type" value="Genomic_DNA"/>
</dbReference>
<dbReference type="AlphaFoldDB" id="A0A2M7G696"/>
<sequence>MQENTTENKLTPTPYQTNFASPLPDRSSQQSPLPQILKSPTPQFTPKPLPSPTPSAIPYTAPRPSSSPSGIPARPTSGTLNLVMELHVENAMLPNDQETDYLIQIARTAHNAGLSLSIGLGNDFLRTYQGEATVHTPLNGDFNLNSLVNLLQNSYGHRVSLHADVHENASYSEIVAYLSPLVSELNAAGAEGNIASGACNETGTAGGWVQGALDAGINTIGGVVEDCQASLSQSDYPDLWLPADRATPARNHDAAPQANPQQRARGWFTQDVNHWITPFYPSSQSELDQSLFIVGSMGKAHPACLAETHAGQSCGTNQTETEGQADAQALIADLGEALDNYLSGENGDAYHTAFSTNFTVSQVWLDGYFTTLVEGLRSSTSAAGQPLGIGIRFNTLSGIAEIHRQALSTSFTE</sequence>
<evidence type="ECO:0000313" key="3">
    <source>
        <dbReference type="Proteomes" id="UP000231019"/>
    </source>
</evidence>
<gene>
    <name evidence="2" type="ORF">COW36_08620</name>
</gene>
<accession>A0A2M7G696</accession>
<proteinExistence type="predicted"/>
<evidence type="ECO:0000256" key="1">
    <source>
        <dbReference type="SAM" id="MobiDB-lite"/>
    </source>
</evidence>
<reference evidence="2 3" key="1">
    <citation type="submission" date="2017-09" db="EMBL/GenBank/DDBJ databases">
        <title>Depth-based differentiation of microbial function through sediment-hosted aquifers and enrichment of novel symbionts in the deep terrestrial subsurface.</title>
        <authorList>
            <person name="Probst A.J."/>
            <person name="Ladd B."/>
            <person name="Jarett J.K."/>
            <person name="Geller-Mcgrath D.E."/>
            <person name="Sieber C.M."/>
            <person name="Emerson J.B."/>
            <person name="Anantharaman K."/>
            <person name="Thomas B.C."/>
            <person name="Malmstrom R."/>
            <person name="Stieglmeier M."/>
            <person name="Klingl A."/>
            <person name="Woyke T."/>
            <person name="Ryan C.M."/>
            <person name="Banfield J.F."/>
        </authorList>
    </citation>
    <scope>NUCLEOTIDE SEQUENCE [LARGE SCALE GENOMIC DNA]</scope>
    <source>
        <strain evidence="2">CG17_big_fil_post_rev_8_21_14_2_50_48_46</strain>
    </source>
</reference>
<feature type="compositionally biased region" description="Polar residues" evidence="1">
    <location>
        <begin position="1"/>
        <end position="42"/>
    </location>
</feature>
<comment type="caution">
    <text evidence="2">The sequence shown here is derived from an EMBL/GenBank/DDBJ whole genome shotgun (WGS) entry which is preliminary data.</text>
</comment>